<organism evidence="1 2">
    <name type="scientific">Pararoseomonas baculiformis</name>
    <dbReference type="NCBI Taxonomy" id="2820812"/>
    <lineage>
        <taxon>Bacteria</taxon>
        <taxon>Pseudomonadati</taxon>
        <taxon>Pseudomonadota</taxon>
        <taxon>Alphaproteobacteria</taxon>
        <taxon>Acetobacterales</taxon>
        <taxon>Acetobacteraceae</taxon>
        <taxon>Pararoseomonas</taxon>
    </lineage>
</organism>
<evidence type="ECO:0008006" key="3">
    <source>
        <dbReference type="Google" id="ProtNLM"/>
    </source>
</evidence>
<reference evidence="1 2" key="1">
    <citation type="submission" date="2021-03" db="EMBL/GenBank/DDBJ databases">
        <authorList>
            <person name="So Y."/>
        </authorList>
    </citation>
    <scope>NUCLEOTIDE SEQUENCE [LARGE SCALE GENOMIC DNA]</scope>
    <source>
        <strain evidence="1 2">SSH11</strain>
    </source>
</reference>
<name>A0ABS4AIM8_9PROT</name>
<dbReference type="Proteomes" id="UP000681594">
    <property type="component" value="Unassembled WGS sequence"/>
</dbReference>
<proteinExistence type="predicted"/>
<gene>
    <name evidence="1" type="ORF">J8J14_18925</name>
</gene>
<accession>A0ABS4AIM8</accession>
<protein>
    <recommendedName>
        <fullName evidence="3">DUF222 domain-containing protein</fullName>
    </recommendedName>
</protein>
<dbReference type="EMBL" id="JAGIZB010000021">
    <property type="protein sequence ID" value="MBP0446853.1"/>
    <property type="molecule type" value="Genomic_DNA"/>
</dbReference>
<dbReference type="RefSeq" id="WP_209381115.1">
    <property type="nucleotide sequence ID" value="NZ_JAGIZB010000021.1"/>
</dbReference>
<evidence type="ECO:0000313" key="2">
    <source>
        <dbReference type="Proteomes" id="UP000681594"/>
    </source>
</evidence>
<comment type="caution">
    <text evidence="1">The sequence shown here is derived from an EMBL/GenBank/DDBJ whole genome shotgun (WGS) entry which is preliminary data.</text>
</comment>
<keyword evidence="2" id="KW-1185">Reference proteome</keyword>
<evidence type="ECO:0000313" key="1">
    <source>
        <dbReference type="EMBL" id="MBP0446853.1"/>
    </source>
</evidence>
<sequence>MSTVTPFPRRQTPSLTIEDVEALGTAISRYALARVAAALPGLSEADSRRAGAMEWSAIEDAEEAIRAIDARHGRGAGEDLTRLIRSELVTKLAADEARAAEWDALDAGTGN</sequence>